<keyword evidence="1" id="KW-1133">Transmembrane helix</keyword>
<evidence type="ECO:0000313" key="3">
    <source>
        <dbReference type="EMBL" id="OQU79991.1"/>
    </source>
</evidence>
<evidence type="ECO:0000256" key="1">
    <source>
        <dbReference type="SAM" id="Phobius"/>
    </source>
</evidence>
<dbReference type="Proteomes" id="UP000000768">
    <property type="component" value="Chromosome 7"/>
</dbReference>
<feature type="chain" id="PRO_5012938844" evidence="2">
    <location>
        <begin position="17"/>
        <end position="154"/>
    </location>
</feature>
<reference evidence="3 4" key="1">
    <citation type="journal article" date="2009" name="Nature">
        <title>The Sorghum bicolor genome and the diversification of grasses.</title>
        <authorList>
            <person name="Paterson A.H."/>
            <person name="Bowers J.E."/>
            <person name="Bruggmann R."/>
            <person name="Dubchak I."/>
            <person name="Grimwood J."/>
            <person name="Gundlach H."/>
            <person name="Haberer G."/>
            <person name="Hellsten U."/>
            <person name="Mitros T."/>
            <person name="Poliakov A."/>
            <person name="Schmutz J."/>
            <person name="Spannagl M."/>
            <person name="Tang H."/>
            <person name="Wang X."/>
            <person name="Wicker T."/>
            <person name="Bharti A.K."/>
            <person name="Chapman J."/>
            <person name="Feltus F.A."/>
            <person name="Gowik U."/>
            <person name="Grigoriev I.V."/>
            <person name="Lyons E."/>
            <person name="Maher C.A."/>
            <person name="Martis M."/>
            <person name="Narechania A."/>
            <person name="Otillar R.P."/>
            <person name="Penning B.W."/>
            <person name="Salamov A.A."/>
            <person name="Wang Y."/>
            <person name="Zhang L."/>
            <person name="Carpita N.C."/>
            <person name="Freeling M."/>
            <person name="Gingle A.R."/>
            <person name="Hash C.T."/>
            <person name="Keller B."/>
            <person name="Klein P."/>
            <person name="Kresovich S."/>
            <person name="McCann M.C."/>
            <person name="Ming R."/>
            <person name="Peterson D.G."/>
            <person name="Mehboob-ur-Rahman"/>
            <person name="Ware D."/>
            <person name="Westhoff P."/>
            <person name="Mayer K.F."/>
            <person name="Messing J."/>
            <person name="Rokhsar D.S."/>
        </authorList>
    </citation>
    <scope>NUCLEOTIDE SEQUENCE [LARGE SCALE GENOMIC DNA]</scope>
    <source>
        <strain evidence="4">cv. BTx623</strain>
    </source>
</reference>
<reference evidence="4" key="2">
    <citation type="journal article" date="2018" name="Plant J.">
        <title>The Sorghum bicolor reference genome: improved assembly, gene annotations, a transcriptome atlas, and signatures of genome organization.</title>
        <authorList>
            <person name="McCormick R.F."/>
            <person name="Truong S.K."/>
            <person name="Sreedasyam A."/>
            <person name="Jenkins J."/>
            <person name="Shu S."/>
            <person name="Sims D."/>
            <person name="Kennedy M."/>
            <person name="Amirebrahimi M."/>
            <person name="Weers B.D."/>
            <person name="McKinley B."/>
            <person name="Mattison A."/>
            <person name="Morishige D.T."/>
            <person name="Grimwood J."/>
            <person name="Schmutz J."/>
            <person name="Mullet J.E."/>
        </authorList>
    </citation>
    <scope>NUCLEOTIDE SEQUENCE [LARGE SCALE GENOMIC DNA]</scope>
    <source>
        <strain evidence="4">cv. BTx623</strain>
    </source>
</reference>
<evidence type="ECO:0000256" key="2">
    <source>
        <dbReference type="SAM" id="SignalP"/>
    </source>
</evidence>
<proteinExistence type="predicted"/>
<dbReference type="EMBL" id="CM000766">
    <property type="protein sequence ID" value="OQU79991.1"/>
    <property type="molecule type" value="Genomic_DNA"/>
</dbReference>
<sequence>MFVLLLLGVSLVNIGAREGYTTHYGATPSPMSNPGSRAMSIGFTVMLLSVSAGIMIHSGAGGFGLLLLCFTGVLAGANLVAVGVSMTDVPAAFGGARALGAFVIRRNTAAAVGLVMASCAVTVVSGETEPVLCIAMFALLLLGVSLINVGARGE</sequence>
<protein>
    <submittedName>
        <fullName evidence="3">Uncharacterized protein</fullName>
    </submittedName>
</protein>
<feature type="transmembrane region" description="Helical" evidence="1">
    <location>
        <begin position="131"/>
        <end position="151"/>
    </location>
</feature>
<feature type="transmembrane region" description="Helical" evidence="1">
    <location>
        <begin position="63"/>
        <end position="84"/>
    </location>
</feature>
<gene>
    <name evidence="3" type="ORF">SORBI_3007G063600</name>
</gene>
<feature type="signal peptide" evidence="2">
    <location>
        <begin position="1"/>
        <end position="16"/>
    </location>
</feature>
<accession>A0A1Z5R973</accession>
<keyword evidence="1" id="KW-0472">Membrane</keyword>
<keyword evidence="1" id="KW-0812">Transmembrane</keyword>
<dbReference type="InParanoid" id="A0A1Z5R973"/>
<dbReference type="FunCoup" id="A0A1Z5R973">
    <property type="interactions" value="347"/>
</dbReference>
<organism evidence="3 4">
    <name type="scientific">Sorghum bicolor</name>
    <name type="common">Sorghum</name>
    <name type="synonym">Sorghum vulgare</name>
    <dbReference type="NCBI Taxonomy" id="4558"/>
    <lineage>
        <taxon>Eukaryota</taxon>
        <taxon>Viridiplantae</taxon>
        <taxon>Streptophyta</taxon>
        <taxon>Embryophyta</taxon>
        <taxon>Tracheophyta</taxon>
        <taxon>Spermatophyta</taxon>
        <taxon>Magnoliopsida</taxon>
        <taxon>Liliopsida</taxon>
        <taxon>Poales</taxon>
        <taxon>Poaceae</taxon>
        <taxon>PACMAD clade</taxon>
        <taxon>Panicoideae</taxon>
        <taxon>Andropogonodae</taxon>
        <taxon>Andropogoneae</taxon>
        <taxon>Sorghinae</taxon>
        <taxon>Sorghum</taxon>
    </lineage>
</organism>
<keyword evidence="2" id="KW-0732">Signal</keyword>
<keyword evidence="4" id="KW-1185">Reference proteome</keyword>
<evidence type="ECO:0000313" key="4">
    <source>
        <dbReference type="Proteomes" id="UP000000768"/>
    </source>
</evidence>
<name>A0A1Z5R973_SORBI</name>
<feature type="transmembrane region" description="Helical" evidence="1">
    <location>
        <begin position="104"/>
        <end position="124"/>
    </location>
</feature>
<dbReference type="OMA" id="AFVIRRN"/>
<feature type="transmembrane region" description="Helical" evidence="1">
    <location>
        <begin position="35"/>
        <end position="56"/>
    </location>
</feature>
<dbReference type="AlphaFoldDB" id="A0A1Z5R973"/>
<dbReference type="Gramene" id="OQU79991">
    <property type="protein sequence ID" value="OQU79991"/>
    <property type="gene ID" value="SORBI_3007G063600"/>
</dbReference>